<protein>
    <submittedName>
        <fullName evidence="2">Uncharacterized protein</fullName>
    </submittedName>
</protein>
<organism evidence="2 3">
    <name type="scientific">Hymenobacter wooponensis</name>
    <dbReference type="NCBI Taxonomy" id="1525360"/>
    <lineage>
        <taxon>Bacteria</taxon>
        <taxon>Pseudomonadati</taxon>
        <taxon>Bacteroidota</taxon>
        <taxon>Cytophagia</taxon>
        <taxon>Cytophagales</taxon>
        <taxon>Hymenobacteraceae</taxon>
        <taxon>Hymenobacter</taxon>
    </lineage>
</organism>
<dbReference type="EMBL" id="SRKZ01000003">
    <property type="protein sequence ID" value="TGD80823.1"/>
    <property type="molecule type" value="Genomic_DNA"/>
</dbReference>
<accession>A0A4Z0MM33</accession>
<evidence type="ECO:0000313" key="2">
    <source>
        <dbReference type="EMBL" id="TGD80823.1"/>
    </source>
</evidence>
<keyword evidence="3" id="KW-1185">Reference proteome</keyword>
<reference evidence="2 3" key="1">
    <citation type="submission" date="2019-04" db="EMBL/GenBank/DDBJ databases">
        <authorList>
            <person name="Feng G."/>
            <person name="Zhang J."/>
            <person name="Zhu H."/>
        </authorList>
    </citation>
    <scope>NUCLEOTIDE SEQUENCE [LARGE SCALE GENOMIC DNA]</scope>
    <source>
        <strain evidence="2 3">JCM 19491</strain>
    </source>
</reference>
<dbReference type="RefSeq" id="WP_135530964.1">
    <property type="nucleotide sequence ID" value="NZ_SRKZ01000003.1"/>
</dbReference>
<dbReference type="Proteomes" id="UP000298284">
    <property type="component" value="Unassembled WGS sequence"/>
</dbReference>
<comment type="caution">
    <text evidence="2">The sequence shown here is derived from an EMBL/GenBank/DDBJ whole genome shotgun (WGS) entry which is preliminary data.</text>
</comment>
<dbReference type="AlphaFoldDB" id="A0A4Z0MM33"/>
<gene>
    <name evidence="2" type="ORF">EU557_13550</name>
</gene>
<evidence type="ECO:0000256" key="1">
    <source>
        <dbReference type="SAM" id="MobiDB-lite"/>
    </source>
</evidence>
<name>A0A4Z0MM33_9BACT</name>
<evidence type="ECO:0000313" key="3">
    <source>
        <dbReference type="Proteomes" id="UP000298284"/>
    </source>
</evidence>
<proteinExistence type="predicted"/>
<feature type="region of interest" description="Disordered" evidence="1">
    <location>
        <begin position="1"/>
        <end position="21"/>
    </location>
</feature>
<sequence>MNFNDNPRPHRGRPHITAPGRDRDQELAHLRQWWNAHRLDLPPAARIVREAGMPITYGITILKTKVPSLATLDKLYGPLRRFGYQPLSDPHQPIPSPESEAKVIPLVATPEESPIYQHRHQTFDPGEPTMPSEASGTTFDWSNPLTII</sequence>